<reference evidence="1" key="1">
    <citation type="journal article" date="2021" name="Proc. Natl. Acad. Sci. U.S.A.">
        <title>A Catalog of Tens of Thousands of Viruses from Human Metagenomes Reveals Hidden Associations with Chronic Diseases.</title>
        <authorList>
            <person name="Tisza M.J."/>
            <person name="Buck C.B."/>
        </authorList>
    </citation>
    <scope>NUCLEOTIDE SEQUENCE</scope>
    <source>
        <strain evidence="1">CtJ3t72</strain>
    </source>
</reference>
<proteinExistence type="predicted"/>
<accession>A0A8S5QN22</accession>
<organism evidence="1">
    <name type="scientific">Siphoviridae sp. ctJ3t72</name>
    <dbReference type="NCBI Taxonomy" id="2826240"/>
    <lineage>
        <taxon>Viruses</taxon>
        <taxon>Duplodnaviria</taxon>
        <taxon>Heunggongvirae</taxon>
        <taxon>Uroviricota</taxon>
        <taxon>Caudoviricetes</taxon>
    </lineage>
</organism>
<sequence>MIKVKSIVEIINECDRKDMSKEFQKKVFN</sequence>
<protein>
    <submittedName>
        <fullName evidence="1">Uncharacterized protein</fullName>
    </submittedName>
</protein>
<evidence type="ECO:0000313" key="1">
    <source>
        <dbReference type="EMBL" id="DAE20638.1"/>
    </source>
</evidence>
<dbReference type="EMBL" id="BK015698">
    <property type="protein sequence ID" value="DAE20638.1"/>
    <property type="molecule type" value="Genomic_DNA"/>
</dbReference>
<name>A0A8S5QN22_9CAUD</name>